<accession>A0AAV2LN30</accession>
<protein>
    <submittedName>
        <fullName evidence="1">Uncharacterized protein</fullName>
    </submittedName>
</protein>
<dbReference type="Proteomes" id="UP001497482">
    <property type="component" value="Chromosome 3"/>
</dbReference>
<evidence type="ECO:0000313" key="1">
    <source>
        <dbReference type="EMBL" id="CAL1601642.1"/>
    </source>
</evidence>
<dbReference type="EMBL" id="OZ035825">
    <property type="protein sequence ID" value="CAL1601642.1"/>
    <property type="molecule type" value="Genomic_DNA"/>
</dbReference>
<gene>
    <name evidence="1" type="ORF">KC01_LOCUS29560</name>
</gene>
<proteinExistence type="predicted"/>
<organism evidence="1 2">
    <name type="scientific">Knipowitschia caucasica</name>
    <name type="common">Caucasian dwarf goby</name>
    <name type="synonym">Pomatoschistus caucasicus</name>
    <dbReference type="NCBI Taxonomy" id="637954"/>
    <lineage>
        <taxon>Eukaryota</taxon>
        <taxon>Metazoa</taxon>
        <taxon>Chordata</taxon>
        <taxon>Craniata</taxon>
        <taxon>Vertebrata</taxon>
        <taxon>Euteleostomi</taxon>
        <taxon>Actinopterygii</taxon>
        <taxon>Neopterygii</taxon>
        <taxon>Teleostei</taxon>
        <taxon>Neoteleostei</taxon>
        <taxon>Acanthomorphata</taxon>
        <taxon>Gobiaria</taxon>
        <taxon>Gobiiformes</taxon>
        <taxon>Gobioidei</taxon>
        <taxon>Gobiidae</taxon>
        <taxon>Gobiinae</taxon>
        <taxon>Knipowitschia</taxon>
    </lineage>
</organism>
<name>A0AAV2LN30_KNICA</name>
<evidence type="ECO:0000313" key="2">
    <source>
        <dbReference type="Proteomes" id="UP001497482"/>
    </source>
</evidence>
<keyword evidence="2" id="KW-1185">Reference proteome</keyword>
<dbReference type="AlphaFoldDB" id="A0AAV2LN30"/>
<sequence length="151" mass="16737">MSIISPGIRFMQMPPQRSPHIVTVVVYLRQKKSIGGHGERVQVGYTDPTSPSEVELRLESLWQTWILTSSSLRSLHQISSIHSAACSRLMQHIPGTVRREAGGFSWRFAARSSVVASLNSHKQEVAESGACEHNEEERSGCVNGPRWGVCL</sequence>
<reference evidence="1 2" key="1">
    <citation type="submission" date="2024-04" db="EMBL/GenBank/DDBJ databases">
        <authorList>
            <person name="Waldvogel A.-M."/>
            <person name="Schoenle A."/>
        </authorList>
    </citation>
    <scope>NUCLEOTIDE SEQUENCE [LARGE SCALE GENOMIC DNA]</scope>
</reference>